<dbReference type="PANTHER" id="PTHR47615">
    <property type="entry name" value="COILED-COIL DOMAIN-CONTAINING PROTEIN 158"/>
    <property type="match status" value="1"/>
</dbReference>
<dbReference type="EMBL" id="JAGTTL010000021">
    <property type="protein sequence ID" value="KAK6306610.1"/>
    <property type="molecule type" value="Genomic_DNA"/>
</dbReference>
<feature type="region of interest" description="Disordered" evidence="2">
    <location>
        <begin position="232"/>
        <end position="252"/>
    </location>
</feature>
<dbReference type="Proteomes" id="UP001356427">
    <property type="component" value="Unassembled WGS sequence"/>
</dbReference>
<protein>
    <recommendedName>
        <fullName evidence="5">Coiled-coil domain-containing protein 158</fullName>
    </recommendedName>
</protein>
<evidence type="ECO:0008006" key="5">
    <source>
        <dbReference type="Google" id="ProtNLM"/>
    </source>
</evidence>
<feature type="coiled-coil region" evidence="1">
    <location>
        <begin position="283"/>
        <end position="350"/>
    </location>
</feature>
<comment type="caution">
    <text evidence="3">The sequence shown here is derived from an EMBL/GenBank/DDBJ whole genome shotgun (WGS) entry which is preliminary data.</text>
</comment>
<dbReference type="InterPro" id="IPR031809">
    <property type="entry name" value="CCDC158"/>
</dbReference>
<feature type="compositionally biased region" description="Basic and acidic residues" evidence="2">
    <location>
        <begin position="235"/>
        <end position="252"/>
    </location>
</feature>
<feature type="coiled-coil region" evidence="1">
    <location>
        <begin position="43"/>
        <end position="77"/>
    </location>
</feature>
<feature type="coiled-coil region" evidence="1">
    <location>
        <begin position="1109"/>
        <end position="1143"/>
    </location>
</feature>
<feature type="coiled-coil region" evidence="1">
    <location>
        <begin position="401"/>
        <end position="456"/>
    </location>
</feature>
<dbReference type="Pfam" id="PF15921">
    <property type="entry name" value="CCDC158"/>
    <property type="match status" value="1"/>
</dbReference>
<evidence type="ECO:0000256" key="2">
    <source>
        <dbReference type="SAM" id="MobiDB-lite"/>
    </source>
</evidence>
<evidence type="ECO:0000256" key="1">
    <source>
        <dbReference type="SAM" id="Coils"/>
    </source>
</evidence>
<dbReference type="AlphaFoldDB" id="A0AAN8LH64"/>
<organism evidence="3 4">
    <name type="scientific">Coregonus suidteri</name>
    <dbReference type="NCBI Taxonomy" id="861788"/>
    <lineage>
        <taxon>Eukaryota</taxon>
        <taxon>Metazoa</taxon>
        <taxon>Chordata</taxon>
        <taxon>Craniata</taxon>
        <taxon>Vertebrata</taxon>
        <taxon>Euteleostomi</taxon>
        <taxon>Actinopterygii</taxon>
        <taxon>Neopterygii</taxon>
        <taxon>Teleostei</taxon>
        <taxon>Protacanthopterygii</taxon>
        <taxon>Salmoniformes</taxon>
        <taxon>Salmonidae</taxon>
        <taxon>Coregoninae</taxon>
        <taxon>Coregonus</taxon>
    </lineage>
</organism>
<gene>
    <name evidence="3" type="ORF">J4Q44_G00235350</name>
</gene>
<reference evidence="3 4" key="1">
    <citation type="submission" date="2021-04" db="EMBL/GenBank/DDBJ databases">
        <authorList>
            <person name="De Guttry C."/>
            <person name="Zahm M."/>
            <person name="Klopp C."/>
            <person name="Cabau C."/>
            <person name="Louis A."/>
            <person name="Berthelot C."/>
            <person name="Parey E."/>
            <person name="Roest Crollius H."/>
            <person name="Montfort J."/>
            <person name="Robinson-Rechavi M."/>
            <person name="Bucao C."/>
            <person name="Bouchez O."/>
            <person name="Gislard M."/>
            <person name="Lluch J."/>
            <person name="Milhes M."/>
            <person name="Lampietro C."/>
            <person name="Lopez Roques C."/>
            <person name="Donnadieu C."/>
            <person name="Braasch I."/>
            <person name="Desvignes T."/>
            <person name="Postlethwait J."/>
            <person name="Bobe J."/>
            <person name="Wedekind C."/>
            <person name="Guiguen Y."/>
        </authorList>
    </citation>
    <scope>NUCLEOTIDE SEQUENCE [LARGE SCALE GENOMIC DNA]</scope>
    <source>
        <strain evidence="3">Cs_M1</strain>
        <tissue evidence="3">Blood</tissue>
    </source>
</reference>
<keyword evidence="1" id="KW-0175">Coiled coil</keyword>
<name>A0AAN8LH64_9TELE</name>
<keyword evidence="4" id="KW-1185">Reference proteome</keyword>
<sequence>MSSGSQNSIPKDSDLSIYKSSELFDDGLLHEIPTTSTNDTSTVSRRYKNLDELSEELDRQTKETQMLQEEVEHATKITMEKMGRTFPSSSPSQINYFPMFMDGSSEENSEVLSQYRPSLIQPLTYDLDGLDLEVVRSGVTFPGKDVLENVIEDYSQQVSELQKQLCEMCAFHEQQKFKFRQTIIKLQTKLHEVQIEKDALTDRRMKESRKQADVMGKMQAIIRELQTNKQTGDQRLLEAEDEAKSQSRKAESMERTLQEVYSTLLAYEKRCRNNLYTSRDALGVAVEKVIQDLENENHNLRERFLLLKEQMETQEQKCQGKAEILLKEQRERLEQLITSHDQEVAILTEKLSSSRSSASSLCVQVELLQKQGESQASVHQCQVNDLESALSILRSDLLDAQRVHEDKVGALEKQLAEAQSQVEEAQRGRDRSLQQAEELDSQLCQLTSELRQAREELALEKKQTKQLWEWDTGHSVTSDGLRRELEERRLGVQQLEVLVGSLKDDCQAQMEAQLLGEKHQWEQQEELAVLRGELNRARDEELRMQALQGDRDEVLKRVQALLEERDRELQLRQQEAQQGRARLEEAQGRCQALRAETEVLRLKLEDQEKMVDLLRLQMESTAQMTVQHGRSIDSLHDEKSRLSNQLSEHKLEIQQLRTDLEQREERLAVLEKERRVQQAGLSKQSCCVKELTLEKQQLTAELEVQRMQLVRLTEEHEELKRLHSSKSEEQEGVVVGLKAQLKTTQAEMDQARSTLRTLEGADRPGLKVAMGMQKQIKTKREQIDSLQGRIQLLEETMDKLSQEKRYQSLESKRQVQELASVTEEKRQMAAELETVRSLERQLREKVAKLEVSLHQMSGSFIDCQDFIQLEEQAFVRLKLQHALDVKELQGQNLRDTGNAQRASPTSLTARNALSSTQHGSNCLLELKPQRLLESPTMELRSLVKELRCVISENPGPHTNTSILRRSSAPERAHRTTLNEVTKCFTSNAKTTKGTYCRPHARFVLMRVCVCNMWSGVPHPLRTTDLDERNLNSTFSSDSHDLSFVASLPCYTSSPRAMALGRTSPVHSLLTTDHNPTHLQQSRPLPQAASPLADTCTLANPQAELTGHTCKHLQGKLDSLQNMVEDLQMKNQEMSSMIKGQERRLMFKDKGRLYNKQGSG</sequence>
<dbReference type="PANTHER" id="PTHR47615:SF1">
    <property type="entry name" value="COILED-COIL DOMAIN-CONTAINING PROTEIN 158"/>
    <property type="match status" value="1"/>
</dbReference>
<accession>A0AAN8LH64</accession>
<proteinExistence type="predicted"/>
<evidence type="ECO:0000313" key="4">
    <source>
        <dbReference type="Proteomes" id="UP001356427"/>
    </source>
</evidence>
<evidence type="ECO:0000313" key="3">
    <source>
        <dbReference type="EMBL" id="KAK6306610.1"/>
    </source>
</evidence>
<feature type="coiled-coil region" evidence="1">
    <location>
        <begin position="520"/>
        <end position="848"/>
    </location>
</feature>